<dbReference type="RefSeq" id="WP_186659317.1">
    <property type="nucleotide sequence ID" value="NZ_CP077095.1"/>
</dbReference>
<protein>
    <submittedName>
        <fullName evidence="1">Uncharacterized protein</fullName>
    </submittedName>
</protein>
<dbReference type="EMBL" id="CP077095">
    <property type="protein sequence ID" value="QXI39457.1"/>
    <property type="molecule type" value="Genomic_DNA"/>
</dbReference>
<organism evidence="1 2">
    <name type="scientific">Pseudomonas xantholysinigenes</name>
    <dbReference type="NCBI Taxonomy" id="2745490"/>
    <lineage>
        <taxon>Bacteria</taxon>
        <taxon>Pseudomonadati</taxon>
        <taxon>Pseudomonadota</taxon>
        <taxon>Gammaproteobacteria</taxon>
        <taxon>Pseudomonadales</taxon>
        <taxon>Pseudomonadaceae</taxon>
        <taxon>Pseudomonas</taxon>
    </lineage>
</organism>
<dbReference type="Proteomes" id="UP000633418">
    <property type="component" value="Chromosome"/>
</dbReference>
<reference evidence="1 2" key="2">
    <citation type="journal article" date="2021" name="Microorganisms">
        <title>The Ever-Expanding Pseudomonas Genus: Description of 43 New Species and Partition of the Pseudomonas putida Group.</title>
        <authorList>
            <person name="Girard L."/>
            <person name="Lood C."/>
            <person name="Hofte M."/>
            <person name="Vandamme P."/>
            <person name="Rokni-Zadeh H."/>
            <person name="van Noort V."/>
            <person name="Lavigne R."/>
            <person name="De Mot R."/>
        </authorList>
    </citation>
    <scope>NUCLEOTIDE SEQUENCE [LARGE SCALE GENOMIC DNA]</scope>
    <source>
        <strain evidence="1 2">RW9S1A</strain>
    </source>
</reference>
<keyword evidence="2" id="KW-1185">Reference proteome</keyword>
<proteinExistence type="predicted"/>
<dbReference type="KEGG" id="pxn:HU772_005070"/>
<dbReference type="AlphaFoldDB" id="A0A9E6TYD3"/>
<evidence type="ECO:0000313" key="1">
    <source>
        <dbReference type="EMBL" id="QXI39457.1"/>
    </source>
</evidence>
<gene>
    <name evidence="1" type="ORF">HU772_005070</name>
</gene>
<evidence type="ECO:0000313" key="2">
    <source>
        <dbReference type="Proteomes" id="UP000633418"/>
    </source>
</evidence>
<reference evidence="1 2" key="1">
    <citation type="journal article" date="2020" name="Microorganisms">
        <title>Reliable Identification of Environmental Pseudomonas Isolates Using the rpoD Gene.</title>
        <authorList>
            <consortium name="The Broad Institute Genome Sequencing Platform"/>
            <person name="Girard L."/>
            <person name="Lood C."/>
            <person name="Rokni-Zadeh H."/>
            <person name="van Noort V."/>
            <person name="Lavigne R."/>
            <person name="De Mot R."/>
        </authorList>
    </citation>
    <scope>NUCLEOTIDE SEQUENCE [LARGE SCALE GENOMIC DNA]</scope>
    <source>
        <strain evidence="1 2">RW9S1A</strain>
    </source>
</reference>
<sequence>MQLRQRRERIHQGALGLVVLVRSAQPTRATDINQQAGVVQFVAGNTVRLSNRIAVIALALLENQAPLSSVFASKARSYRHFQPNN</sequence>
<name>A0A9E6TYD3_9PSED</name>
<accession>A0A9E6TYD3</accession>